<dbReference type="PANTHER" id="PTHR37423">
    <property type="entry name" value="SOLUBLE LYTIC MUREIN TRANSGLYCOSYLASE-RELATED"/>
    <property type="match status" value="1"/>
</dbReference>
<dbReference type="Pfam" id="PF01464">
    <property type="entry name" value="SLT"/>
    <property type="match status" value="1"/>
</dbReference>
<comment type="caution">
    <text evidence="3">The sequence shown here is derived from an EMBL/GenBank/DDBJ whole genome shotgun (WGS) entry which is preliminary data.</text>
</comment>
<dbReference type="PANTHER" id="PTHR37423:SF2">
    <property type="entry name" value="MEMBRANE-BOUND LYTIC MUREIN TRANSGLYCOSYLASE C"/>
    <property type="match status" value="1"/>
</dbReference>
<organism evidence="3 4">
    <name type="scientific">Psychromonas aquatilis</name>
    <dbReference type="NCBI Taxonomy" id="2005072"/>
    <lineage>
        <taxon>Bacteria</taxon>
        <taxon>Pseudomonadati</taxon>
        <taxon>Pseudomonadota</taxon>
        <taxon>Gammaproteobacteria</taxon>
        <taxon>Alteromonadales</taxon>
        <taxon>Psychromonadaceae</taxon>
        <taxon>Psychromonas</taxon>
    </lineage>
</organism>
<reference evidence="3 4" key="1">
    <citation type="submission" date="2024-02" db="EMBL/GenBank/DDBJ databases">
        <title>Bacteria isolated from the canopy kelp, Nereocystis luetkeana.</title>
        <authorList>
            <person name="Pfister C.A."/>
            <person name="Younker I.T."/>
            <person name="Light S.H."/>
        </authorList>
    </citation>
    <scope>NUCLEOTIDE SEQUENCE [LARGE SCALE GENOMIC DNA]</scope>
    <source>
        <strain evidence="3 4">TI.1.05</strain>
    </source>
</reference>
<dbReference type="CDD" id="cd00254">
    <property type="entry name" value="LT-like"/>
    <property type="match status" value="1"/>
</dbReference>
<accession>A0ABU9GNY4</accession>
<gene>
    <name evidence="3" type="ORF">V6256_05205</name>
</gene>
<dbReference type="InterPro" id="IPR023346">
    <property type="entry name" value="Lysozyme-like_dom_sf"/>
</dbReference>
<dbReference type="GO" id="GO:0016829">
    <property type="term" value="F:lyase activity"/>
    <property type="evidence" value="ECO:0007669"/>
    <property type="project" value="UniProtKB-KW"/>
</dbReference>
<name>A0ABU9GNY4_9GAMM</name>
<evidence type="ECO:0000256" key="1">
    <source>
        <dbReference type="ARBA" id="ARBA00007734"/>
    </source>
</evidence>
<proteinExistence type="inferred from homology"/>
<evidence type="ECO:0000313" key="4">
    <source>
        <dbReference type="Proteomes" id="UP001369082"/>
    </source>
</evidence>
<protein>
    <submittedName>
        <fullName evidence="3">Lytic transglycosylase domain-containing protein</fullName>
        <ecNumber evidence="3">4.2.2.n1</ecNumber>
    </submittedName>
</protein>
<dbReference type="EMBL" id="JBAKAZ010000013">
    <property type="protein sequence ID" value="MEL0629001.1"/>
    <property type="molecule type" value="Genomic_DNA"/>
</dbReference>
<dbReference type="SUPFAM" id="SSF53955">
    <property type="entry name" value="Lysozyme-like"/>
    <property type="match status" value="1"/>
</dbReference>
<dbReference type="EC" id="4.2.2.n1" evidence="3"/>
<dbReference type="Gene3D" id="1.10.530.10">
    <property type="match status" value="1"/>
</dbReference>
<dbReference type="Proteomes" id="UP001369082">
    <property type="component" value="Unassembled WGS sequence"/>
</dbReference>
<dbReference type="RefSeq" id="WP_341597015.1">
    <property type="nucleotide sequence ID" value="NZ_JBAKAZ010000013.1"/>
</dbReference>
<evidence type="ECO:0000259" key="2">
    <source>
        <dbReference type="Pfam" id="PF01464"/>
    </source>
</evidence>
<sequence>MKIFTANTSKLILFLFLIGINSAAYPDIYMFTDKRGQQFFTDKKVNKHYKLLLRSNNNRVASSFKNSQVKRYSHLLNPSHSHRSWQRIYHPLIIEASTKYQLDSALIHAMITVESNYQQHAISSAGAKGLMQLMPGTAKRFSVTNIFDPQQNIFAGALYLKILLEEFKMIEIALAAYNAGEGTVRRYKRQIPPYPETQEYVSKVLTFYEYYQRNLSI</sequence>
<dbReference type="InterPro" id="IPR008258">
    <property type="entry name" value="Transglycosylase_SLT_dom_1"/>
</dbReference>
<keyword evidence="4" id="KW-1185">Reference proteome</keyword>
<evidence type="ECO:0000313" key="3">
    <source>
        <dbReference type="EMBL" id="MEL0629001.1"/>
    </source>
</evidence>
<feature type="domain" description="Transglycosylase SLT" evidence="2">
    <location>
        <begin position="92"/>
        <end position="190"/>
    </location>
</feature>
<comment type="similarity">
    <text evidence="1">Belongs to the transglycosylase Slt family.</text>
</comment>
<keyword evidence="3" id="KW-0456">Lyase</keyword>